<name>A0A4Q9N6S5_9APHY</name>
<dbReference type="GO" id="GO:0001100">
    <property type="term" value="P:negative regulation of exit from mitosis"/>
    <property type="evidence" value="ECO:0007669"/>
    <property type="project" value="InterPro"/>
</dbReference>
<reference evidence="2" key="1">
    <citation type="submission" date="2019-01" db="EMBL/GenBank/DDBJ databases">
        <title>Draft genome sequences of three monokaryotic isolates of the white-rot basidiomycete fungus Dichomitus squalens.</title>
        <authorList>
            <consortium name="DOE Joint Genome Institute"/>
            <person name="Lopez S.C."/>
            <person name="Andreopoulos B."/>
            <person name="Pangilinan J."/>
            <person name="Lipzen A."/>
            <person name="Riley R."/>
            <person name="Ahrendt S."/>
            <person name="Ng V."/>
            <person name="Barry K."/>
            <person name="Daum C."/>
            <person name="Grigoriev I.V."/>
            <person name="Hilden K.S."/>
            <person name="Makela M.R."/>
            <person name="de Vries R.P."/>
        </authorList>
    </citation>
    <scope>NUCLEOTIDE SEQUENCE [LARGE SCALE GENOMIC DNA]</scope>
    <source>
        <strain evidence="2">OM18370.1</strain>
    </source>
</reference>
<dbReference type="GO" id="GO:0044732">
    <property type="term" value="C:mitotic spindle pole body"/>
    <property type="evidence" value="ECO:0007669"/>
    <property type="project" value="TreeGrafter"/>
</dbReference>
<feature type="compositionally biased region" description="Polar residues" evidence="1">
    <location>
        <begin position="584"/>
        <end position="593"/>
    </location>
</feature>
<feature type="compositionally biased region" description="Polar residues" evidence="1">
    <location>
        <begin position="601"/>
        <end position="611"/>
    </location>
</feature>
<feature type="compositionally biased region" description="Polar residues" evidence="1">
    <location>
        <begin position="179"/>
        <end position="190"/>
    </location>
</feature>
<dbReference type="Proteomes" id="UP000292957">
    <property type="component" value="Unassembled WGS sequence"/>
</dbReference>
<feature type="compositionally biased region" description="Low complexity" evidence="1">
    <location>
        <begin position="106"/>
        <end position="116"/>
    </location>
</feature>
<protein>
    <recommendedName>
        <fullName evidence="3">Protein byr4</fullName>
    </recommendedName>
</protein>
<feature type="region of interest" description="Disordered" evidence="1">
    <location>
        <begin position="1"/>
        <end position="45"/>
    </location>
</feature>
<proteinExistence type="predicted"/>
<feature type="compositionally biased region" description="Basic and acidic residues" evidence="1">
    <location>
        <begin position="634"/>
        <end position="646"/>
    </location>
</feature>
<feature type="compositionally biased region" description="Low complexity" evidence="1">
    <location>
        <begin position="278"/>
        <end position="288"/>
    </location>
</feature>
<feature type="region of interest" description="Disordered" evidence="1">
    <location>
        <begin position="785"/>
        <end position="846"/>
    </location>
</feature>
<dbReference type="GO" id="GO:0005096">
    <property type="term" value="F:GTPase activator activity"/>
    <property type="evidence" value="ECO:0007669"/>
    <property type="project" value="InterPro"/>
</dbReference>
<dbReference type="InterPro" id="IPR034586">
    <property type="entry name" value="Bfa1/Byr4"/>
</dbReference>
<feature type="compositionally biased region" description="Low complexity" evidence="1">
    <location>
        <begin position="488"/>
        <end position="498"/>
    </location>
</feature>
<feature type="compositionally biased region" description="Polar residues" evidence="1">
    <location>
        <begin position="262"/>
        <end position="274"/>
    </location>
</feature>
<feature type="compositionally biased region" description="Polar residues" evidence="1">
    <location>
        <begin position="70"/>
        <end position="79"/>
    </location>
</feature>
<dbReference type="OrthoDB" id="19159at2759"/>
<dbReference type="AlphaFoldDB" id="A0A4Q9N6S5"/>
<dbReference type="PANTHER" id="PTHR35140">
    <property type="entry name" value="MITOTIC CHECK POINT PROTEIN BFA1"/>
    <property type="match status" value="1"/>
</dbReference>
<feature type="compositionally biased region" description="Polar residues" evidence="1">
    <location>
        <begin position="465"/>
        <end position="487"/>
    </location>
</feature>
<sequence length="903" mass="97267">MTTIPAPTIVLPKEEWADADFDLPDDDPIHASDAESDKEEEEDWDMEMDLGKTGGAKAQLVLKGMAARSGSSKNVSQVFTIRPPPPQTQSTDEEDDDEGVSTIKVAALPKAASAKPPQSPIDEDFEDGFALPSDLTTLSLRPLSLAHRTSKSSLEWGDKDQTSSSQSSDTYSNFGFADNSPSSNYTSASLPETETDEDEEEDDILDGLDVPIGLFESGSGARKLGKILELKKKTAFADDRLKVVSPDPEDDFEIGLEIGNDTELSPSRLLQTAQAVVRPTTSSRSKSAPPRPPVALRPPSRLKSDRAKSPNNPPISSMSQLRRITAPPASPPPSRTAQPYRAQTYSQAVASPSSMTFLAAKPGSLRVQKSTSGLKPPSPPVSRKLSRKASLPSMSESNQPQASGSGSGSAALGNAPVARYETPTASSRAKVHTATTSRLHGLDYYVPPTRPSTPSSNPAALRLTMPTSSSRMKSRTPISNVFPQQAGPTSAPPARATSPLPPARPPSRPPSAASSAASLRVKHSPSASLPTAPKVLKKPKRTRTYGDGTELDLFEDLPTDREKEGKYRVQPKGYGNRVPGASYPKSSEPSATGTIRRKATRNFSGSGSESSKAPAPSKTLKRTARIEFPSKSTEPTKPEYTKDAEAKKRKVTSPPHTRRKPTLIRNLGGAGAAKGMRIVRLRRSARYSHLHHAVVVGEMKWNPTTLRWEGNDSALKEFDAATVSTRPALITHLTGSSIGSPVGSFASGARVVGNMIFDPSRMCWISTLPPDEDEPDVFAELADDEDDDDWETKGGTIRPGQQLVGSQGSIAPSDQSSNSSVSRVEAPSPARSHTRSMSESESDRCSRASMVCDVDDSFVEKCRLAEERHRSELKNWLSVGYDVFADPDRSYLYEIRALATRQY</sequence>
<feature type="compositionally biased region" description="Polar residues" evidence="1">
    <location>
        <begin position="803"/>
        <end position="812"/>
    </location>
</feature>
<feature type="region of interest" description="Disordered" evidence="1">
    <location>
        <begin position="148"/>
        <end position="210"/>
    </location>
</feature>
<organism evidence="2">
    <name type="scientific">Dichomitus squalens</name>
    <dbReference type="NCBI Taxonomy" id="114155"/>
    <lineage>
        <taxon>Eukaryota</taxon>
        <taxon>Fungi</taxon>
        <taxon>Dikarya</taxon>
        <taxon>Basidiomycota</taxon>
        <taxon>Agaricomycotina</taxon>
        <taxon>Agaricomycetes</taxon>
        <taxon>Polyporales</taxon>
        <taxon>Polyporaceae</taxon>
        <taxon>Dichomitus</taxon>
    </lineage>
</organism>
<feature type="compositionally biased region" description="Basic and acidic residues" evidence="1">
    <location>
        <begin position="558"/>
        <end position="567"/>
    </location>
</feature>
<feature type="compositionally biased region" description="Basic residues" evidence="1">
    <location>
        <begin position="647"/>
        <end position="662"/>
    </location>
</feature>
<feature type="compositionally biased region" description="Acidic residues" evidence="1">
    <location>
        <begin position="36"/>
        <end position="45"/>
    </location>
</feature>
<feature type="region of interest" description="Disordered" evidence="1">
    <location>
        <begin position="70"/>
        <end position="129"/>
    </location>
</feature>
<evidence type="ECO:0000313" key="2">
    <source>
        <dbReference type="EMBL" id="TBU34596.1"/>
    </source>
</evidence>
<feature type="region of interest" description="Disordered" evidence="1">
    <location>
        <begin position="360"/>
        <end position="663"/>
    </location>
</feature>
<dbReference type="PANTHER" id="PTHR35140:SF1">
    <property type="entry name" value="MITOTIC CHECK POINT PROTEIN BFA1"/>
    <property type="match status" value="1"/>
</dbReference>
<gene>
    <name evidence="2" type="ORF">BD311DRAFT_649513</name>
</gene>
<feature type="compositionally biased region" description="Polar residues" evidence="1">
    <location>
        <begin position="423"/>
        <end position="438"/>
    </location>
</feature>
<feature type="compositionally biased region" description="Acidic residues" evidence="1">
    <location>
        <begin position="17"/>
        <end position="26"/>
    </location>
</feature>
<evidence type="ECO:0000256" key="1">
    <source>
        <dbReference type="SAM" id="MobiDB-lite"/>
    </source>
</evidence>
<feature type="compositionally biased region" description="Low complexity" evidence="1">
    <location>
        <begin position="813"/>
        <end position="822"/>
    </location>
</feature>
<dbReference type="GO" id="GO:1990334">
    <property type="term" value="C:Bfa1-Bub2 complex"/>
    <property type="evidence" value="ECO:0007669"/>
    <property type="project" value="InterPro"/>
</dbReference>
<feature type="compositionally biased region" description="Pro residues" evidence="1">
    <location>
        <begin position="499"/>
        <end position="509"/>
    </location>
</feature>
<feature type="compositionally biased region" description="Polar residues" evidence="1">
    <location>
        <begin position="335"/>
        <end position="348"/>
    </location>
</feature>
<feature type="region of interest" description="Disordered" evidence="1">
    <location>
        <begin position="244"/>
        <end position="348"/>
    </location>
</feature>
<feature type="compositionally biased region" description="Low complexity" evidence="1">
    <location>
        <begin position="510"/>
        <end position="519"/>
    </location>
</feature>
<feature type="compositionally biased region" description="Low complexity" evidence="1">
    <location>
        <begin position="402"/>
        <end position="415"/>
    </location>
</feature>
<feature type="compositionally biased region" description="Basic and acidic residues" evidence="1">
    <location>
        <begin position="836"/>
        <end position="846"/>
    </location>
</feature>
<dbReference type="EMBL" id="ML143388">
    <property type="protein sequence ID" value="TBU34596.1"/>
    <property type="molecule type" value="Genomic_DNA"/>
</dbReference>
<feature type="compositionally biased region" description="Polar residues" evidence="1">
    <location>
        <begin position="392"/>
        <end position="401"/>
    </location>
</feature>
<evidence type="ECO:0008006" key="3">
    <source>
        <dbReference type="Google" id="ProtNLM"/>
    </source>
</evidence>
<accession>A0A4Q9N6S5</accession>
<feature type="compositionally biased region" description="Acidic residues" evidence="1">
    <location>
        <begin position="193"/>
        <end position="206"/>
    </location>
</feature>